<keyword evidence="3" id="KW-1185">Reference proteome</keyword>
<name>A0A1N7SQX3_9BURK</name>
<evidence type="ECO:0000313" key="2">
    <source>
        <dbReference type="EMBL" id="SIT49797.1"/>
    </source>
</evidence>
<dbReference type="AlphaFoldDB" id="A0A1N7SQX3"/>
<evidence type="ECO:0000313" key="3">
    <source>
        <dbReference type="Proteomes" id="UP000187012"/>
    </source>
</evidence>
<sequence>MYSNRIDGCRALSWVSNVPLSPEPTPTPQPTSEHHPPPLLDQLSPCLSRTSGSSSQSATRRLRGTRHQRSSPTTSWRTCTTEQFDGLFTLIRRLRIALNAVTACSEDAPRKFGILRTAFADARLAVSTARGLPIGIDCRSRLVLDGFEVVSKVLDAVRAQNDDVRADCDELVARLDCLADMPCDELLATRERLRGLLRTVDETMSLGDELEPFVEGPLAHVAIEGLNNDAASTISIVAPRTSLYASQVRLTTAILVCAVSEQHLRTFDWSGAVLQSLTSVGSDVMSVFRLSSQYTQIGDGLQSKNKATLQREICEALARLDVTANRFAEVVAENWRADTSQPQQWQEAFHHAKRLGDSASPVQAFACKWSACDTPTDEPEPRSEISRIKRTPATVQKNRLPRHRTRPERPSVAVNLPQASTDALVRRENLKHVADILHKSKQLTPDAVREAAYDALTLARQFGRDISTIEAMSTSDPLALAHTIRDSFESWFGSVAQLSLARKKLAVLKSDPEVRAYADQIDQRTNVLEQIQTRMNQQEGDSIKQYAYPKGTHLHRLFHLDEVAQVRAPRKLASESDYGNLGTLFELCVELHPISNGAAADPIFVHLHAQHPVTTDQCLSLALDDCSAVHIKTTRQKNLGRNWEKLQVSLGKIGVTVHRGEIDKALWCQLRKKAGAPS</sequence>
<feature type="region of interest" description="Disordered" evidence="1">
    <location>
        <begin position="17"/>
        <end position="76"/>
    </location>
</feature>
<feature type="compositionally biased region" description="Low complexity" evidence="1">
    <location>
        <begin position="48"/>
        <end position="59"/>
    </location>
</feature>
<proteinExistence type="predicted"/>
<dbReference type="Proteomes" id="UP000187012">
    <property type="component" value="Unassembled WGS sequence"/>
</dbReference>
<protein>
    <submittedName>
        <fullName evidence="2">Uncharacterized protein</fullName>
    </submittedName>
</protein>
<accession>A0A1N7SQX3</accession>
<reference evidence="2 3" key="1">
    <citation type="submission" date="2016-12" db="EMBL/GenBank/DDBJ databases">
        <authorList>
            <person name="Song W.-J."/>
            <person name="Kurnit D.M."/>
        </authorList>
    </citation>
    <scope>NUCLEOTIDE SEQUENCE [LARGE SCALE GENOMIC DNA]</scope>
    <source>
        <strain evidence="2 3">STM7296</strain>
    </source>
</reference>
<evidence type="ECO:0000256" key="1">
    <source>
        <dbReference type="SAM" id="MobiDB-lite"/>
    </source>
</evidence>
<dbReference type="EMBL" id="CYGX02000183">
    <property type="protein sequence ID" value="SIT49797.1"/>
    <property type="molecule type" value="Genomic_DNA"/>
</dbReference>
<feature type="region of interest" description="Disordered" evidence="1">
    <location>
        <begin position="371"/>
        <end position="409"/>
    </location>
</feature>
<organism evidence="2 3">
    <name type="scientific">Paraburkholderia ribeironis</name>
    <dbReference type="NCBI Taxonomy" id="1247936"/>
    <lineage>
        <taxon>Bacteria</taxon>
        <taxon>Pseudomonadati</taxon>
        <taxon>Pseudomonadota</taxon>
        <taxon>Betaproteobacteria</taxon>
        <taxon>Burkholderiales</taxon>
        <taxon>Burkholderiaceae</taxon>
        <taxon>Paraburkholderia</taxon>
    </lineage>
</organism>
<feature type="compositionally biased region" description="Basic residues" evidence="1">
    <location>
        <begin position="60"/>
        <end position="69"/>
    </location>
</feature>
<gene>
    <name evidence="2" type="ORF">BN2475_1830001</name>
</gene>